<dbReference type="InterPro" id="IPR007372">
    <property type="entry name" value="Lipid/polyisoprenoid-bd_YceI"/>
</dbReference>
<dbReference type="Pfam" id="PF04264">
    <property type="entry name" value="YceI"/>
    <property type="match status" value="1"/>
</dbReference>
<keyword evidence="3" id="KW-1185">Reference proteome</keyword>
<dbReference type="EMBL" id="CP107006">
    <property type="protein sequence ID" value="UYQ93142.1"/>
    <property type="molecule type" value="Genomic_DNA"/>
</dbReference>
<dbReference type="InterPro" id="IPR036761">
    <property type="entry name" value="TTHA0802/YceI-like_sf"/>
</dbReference>
<sequence length="175" mass="19552">MATWKIDASHSEIEFKVKHLMITNVNGFFTDYDATVEAANDDFTDAKITFEAKVDSINTKNEQRDGHLKSDDFFNAAEFPVIKFESTSIVKKDNEHYKLNGNLTIRDNTKPVELDVEYAGVTVDPWGQTKAGFELSGKISRKEFGLKWTATTEAGGIVVSDDVKLLANVQLIKQA</sequence>
<evidence type="ECO:0000313" key="2">
    <source>
        <dbReference type="EMBL" id="UYQ93142.1"/>
    </source>
</evidence>
<protein>
    <submittedName>
        <fullName evidence="2">YceI family protein</fullName>
    </submittedName>
</protein>
<proteinExistence type="predicted"/>
<dbReference type="RefSeq" id="WP_264281269.1">
    <property type="nucleotide sequence ID" value="NZ_CP107006.1"/>
</dbReference>
<name>A0ABY6J3D0_9BACT</name>
<dbReference type="PANTHER" id="PTHR34406:SF1">
    <property type="entry name" value="PROTEIN YCEI"/>
    <property type="match status" value="1"/>
</dbReference>
<dbReference type="PANTHER" id="PTHR34406">
    <property type="entry name" value="PROTEIN YCEI"/>
    <property type="match status" value="1"/>
</dbReference>
<evidence type="ECO:0000313" key="3">
    <source>
        <dbReference type="Proteomes" id="UP001162741"/>
    </source>
</evidence>
<dbReference type="Proteomes" id="UP001162741">
    <property type="component" value="Chromosome"/>
</dbReference>
<evidence type="ECO:0000259" key="1">
    <source>
        <dbReference type="SMART" id="SM00867"/>
    </source>
</evidence>
<reference evidence="2" key="1">
    <citation type="submission" date="2022-10" db="EMBL/GenBank/DDBJ databases">
        <title>Chitinophaga sp. nov., isolated from soil.</title>
        <authorList>
            <person name="Jeon C.O."/>
        </authorList>
    </citation>
    <scope>NUCLEOTIDE SEQUENCE</scope>
    <source>
        <strain evidence="2">R8</strain>
    </source>
</reference>
<dbReference type="SUPFAM" id="SSF101874">
    <property type="entry name" value="YceI-like"/>
    <property type="match status" value="1"/>
</dbReference>
<dbReference type="Gene3D" id="2.40.128.110">
    <property type="entry name" value="Lipid/polyisoprenoid-binding, YceI-like"/>
    <property type="match status" value="1"/>
</dbReference>
<dbReference type="SMART" id="SM00867">
    <property type="entry name" value="YceI"/>
    <property type="match status" value="1"/>
</dbReference>
<gene>
    <name evidence="2" type="ORF">MKQ68_23965</name>
</gene>
<accession>A0ABY6J3D0</accession>
<feature type="domain" description="Lipid/polyisoprenoid-binding YceI-like" evidence="1">
    <location>
        <begin position="3"/>
        <end position="172"/>
    </location>
</feature>
<organism evidence="2 3">
    <name type="scientific">Chitinophaga horti</name>
    <dbReference type="NCBI Taxonomy" id="2920382"/>
    <lineage>
        <taxon>Bacteria</taxon>
        <taxon>Pseudomonadati</taxon>
        <taxon>Bacteroidota</taxon>
        <taxon>Chitinophagia</taxon>
        <taxon>Chitinophagales</taxon>
        <taxon>Chitinophagaceae</taxon>
        <taxon>Chitinophaga</taxon>
    </lineage>
</organism>